<dbReference type="Proteomes" id="UP000321659">
    <property type="component" value="Unassembled WGS sequence"/>
</dbReference>
<sequence length="116" mass="13328">MIKWVKKMIGDKKDWRQMQSRAKALPTEYTYVFHKIQHYMWSFSSGYGSGMDMMPIFDDVLGLFEEGAAAGKRVLEVTGEDVAAFSDALLQNANTYTENSRNKLNSEIKNRVNKHN</sequence>
<organism evidence="1 2">
    <name type="scientific">Dellaglioa algida</name>
    <dbReference type="NCBI Taxonomy" id="105612"/>
    <lineage>
        <taxon>Bacteria</taxon>
        <taxon>Bacillati</taxon>
        <taxon>Bacillota</taxon>
        <taxon>Bacilli</taxon>
        <taxon>Lactobacillales</taxon>
        <taxon>Lactobacillaceae</taxon>
        <taxon>Dellaglioa</taxon>
    </lineage>
</organism>
<dbReference type="SUPFAM" id="SSF158560">
    <property type="entry name" value="BH3980-like"/>
    <property type="match status" value="1"/>
</dbReference>
<reference evidence="1 2" key="1">
    <citation type="submission" date="2019-04" db="EMBL/GenBank/DDBJ databases">
        <title>In vitro growth and metabolic characteristics of meat-borne Lactobacillus algidus strains.</title>
        <authorList>
            <person name="Sade E."/>
            <person name="Per J."/>
            <person name="Tytti H."/>
            <person name="Johanna B.K."/>
        </authorList>
    </citation>
    <scope>NUCLEOTIDE SEQUENCE [LARGE SCALE GENOMIC DNA]</scope>
    <source>
        <strain evidence="1 2">LTS37-1</strain>
    </source>
</reference>
<dbReference type="PIRSF" id="PIRSF029876">
    <property type="entry name" value="UCP029876"/>
    <property type="match status" value="1"/>
</dbReference>
<protein>
    <recommendedName>
        <fullName evidence="3">DUF1048 domain-containing protein</fullName>
    </recommendedName>
</protein>
<evidence type="ECO:0000313" key="1">
    <source>
        <dbReference type="EMBL" id="TWW10412.1"/>
    </source>
</evidence>
<dbReference type="AlphaFoldDB" id="A0A2C8ET06"/>
<dbReference type="Pfam" id="PF06304">
    <property type="entry name" value="DUF1048"/>
    <property type="match status" value="1"/>
</dbReference>
<dbReference type="InterPro" id="IPR008316">
    <property type="entry name" value="UCP029876"/>
</dbReference>
<comment type="caution">
    <text evidence="1">The sequence shown here is derived from an EMBL/GenBank/DDBJ whole genome shotgun (WGS) entry which is preliminary data.</text>
</comment>
<evidence type="ECO:0008006" key="3">
    <source>
        <dbReference type="Google" id="ProtNLM"/>
    </source>
</evidence>
<gene>
    <name evidence="1" type="ORF">LABALGLTS371_14050</name>
</gene>
<dbReference type="RefSeq" id="WP_112251293.1">
    <property type="nucleotide sequence ID" value="NZ_CBCRTS010000008.1"/>
</dbReference>
<accession>A0A2C8ET06</accession>
<dbReference type="EMBL" id="SRRQ01000013">
    <property type="protein sequence ID" value="TWW10412.1"/>
    <property type="molecule type" value="Genomic_DNA"/>
</dbReference>
<dbReference type="Gene3D" id="1.10.1900.10">
    <property type="entry name" value="c-terminal domain of poly(a) binding protein"/>
    <property type="match status" value="1"/>
</dbReference>
<name>A0A2C8ET06_9LACO</name>
<proteinExistence type="predicted"/>
<evidence type="ECO:0000313" key="2">
    <source>
        <dbReference type="Proteomes" id="UP000321659"/>
    </source>
</evidence>
<dbReference type="GeneID" id="83549175"/>